<dbReference type="InterPro" id="IPR001173">
    <property type="entry name" value="Glyco_trans_2-like"/>
</dbReference>
<keyword evidence="1" id="KW-0472">Membrane</keyword>
<dbReference type="InterPro" id="IPR050256">
    <property type="entry name" value="Glycosyltransferase_2"/>
</dbReference>
<proteinExistence type="predicted"/>
<evidence type="ECO:0000256" key="1">
    <source>
        <dbReference type="SAM" id="Phobius"/>
    </source>
</evidence>
<feature type="transmembrane region" description="Helical" evidence="1">
    <location>
        <begin position="266"/>
        <end position="287"/>
    </location>
</feature>
<dbReference type="AlphaFoldDB" id="A0ABD5WPI6"/>
<evidence type="ECO:0000313" key="3">
    <source>
        <dbReference type="EMBL" id="MFC7080775.1"/>
    </source>
</evidence>
<dbReference type="EMBL" id="JBHSZH010000005">
    <property type="protein sequence ID" value="MFC7080775.1"/>
    <property type="molecule type" value="Genomic_DNA"/>
</dbReference>
<dbReference type="RefSeq" id="WP_382209849.1">
    <property type="nucleotide sequence ID" value="NZ_JBHSZH010000005.1"/>
</dbReference>
<dbReference type="Proteomes" id="UP001596407">
    <property type="component" value="Unassembled WGS sequence"/>
</dbReference>
<dbReference type="InterPro" id="IPR029044">
    <property type="entry name" value="Nucleotide-diphossugar_trans"/>
</dbReference>
<comment type="caution">
    <text evidence="3">The sequence shown here is derived from an EMBL/GenBank/DDBJ whole genome shotgun (WGS) entry which is preliminary data.</text>
</comment>
<dbReference type="SUPFAM" id="SSF53448">
    <property type="entry name" value="Nucleotide-diphospho-sugar transferases"/>
    <property type="match status" value="1"/>
</dbReference>
<dbReference type="CDD" id="cd04179">
    <property type="entry name" value="DPM_DPG-synthase_like"/>
    <property type="match status" value="1"/>
</dbReference>
<evidence type="ECO:0000313" key="4">
    <source>
        <dbReference type="Proteomes" id="UP001596407"/>
    </source>
</evidence>
<keyword evidence="1" id="KW-1133">Transmembrane helix</keyword>
<dbReference type="PANTHER" id="PTHR48090:SF7">
    <property type="entry name" value="RFBJ PROTEIN"/>
    <property type="match status" value="1"/>
</dbReference>
<keyword evidence="1" id="KW-0812">Transmembrane</keyword>
<name>A0ABD5WPI6_9EURY</name>
<keyword evidence="3" id="KW-0808">Transferase</keyword>
<dbReference type="PANTHER" id="PTHR48090">
    <property type="entry name" value="UNDECAPRENYL-PHOSPHATE 4-DEOXY-4-FORMAMIDO-L-ARABINOSE TRANSFERASE-RELATED"/>
    <property type="match status" value="1"/>
</dbReference>
<feature type="domain" description="Glycosyltransferase 2-like" evidence="2">
    <location>
        <begin position="9"/>
        <end position="195"/>
    </location>
</feature>
<dbReference type="GO" id="GO:0016757">
    <property type="term" value="F:glycosyltransferase activity"/>
    <property type="evidence" value="ECO:0007669"/>
    <property type="project" value="UniProtKB-KW"/>
</dbReference>
<keyword evidence="4" id="KW-1185">Reference proteome</keyword>
<evidence type="ECO:0000259" key="2">
    <source>
        <dbReference type="Pfam" id="PF00535"/>
    </source>
</evidence>
<dbReference type="EC" id="2.4.-.-" evidence="3"/>
<dbReference type="Gene3D" id="3.90.550.10">
    <property type="entry name" value="Spore Coat Polysaccharide Biosynthesis Protein SpsA, Chain A"/>
    <property type="match status" value="1"/>
</dbReference>
<reference evidence="3 4" key="1">
    <citation type="journal article" date="2019" name="Int. J. Syst. Evol. Microbiol.">
        <title>The Global Catalogue of Microorganisms (GCM) 10K type strain sequencing project: providing services to taxonomists for standard genome sequencing and annotation.</title>
        <authorList>
            <consortium name="The Broad Institute Genomics Platform"/>
            <consortium name="The Broad Institute Genome Sequencing Center for Infectious Disease"/>
            <person name="Wu L."/>
            <person name="Ma J."/>
        </authorList>
    </citation>
    <scope>NUCLEOTIDE SEQUENCE [LARGE SCALE GENOMIC DNA]</scope>
    <source>
        <strain evidence="3 4">DT72</strain>
    </source>
</reference>
<feature type="transmembrane region" description="Helical" evidence="1">
    <location>
        <begin position="293"/>
        <end position="312"/>
    </location>
</feature>
<dbReference type="Pfam" id="PF00535">
    <property type="entry name" value="Glycos_transf_2"/>
    <property type="match status" value="1"/>
</dbReference>
<sequence>MYNGNTVGVVVPAYNEQGFVGEVIDSVPDFVDRIYVVDDCSTDGTWREIRRHAEKVNHSATRLEVSPTLADGGLDFSERVVPIRHETNRGVGGAIKTGYRRAYDDGMDVTAVVAGDGQMDPDLLDRLVDPIVERKADYAKGTRLLDPEFREGMPAFRLFGNRLLSGLTKIASGYWRTTDPQNGYTAISHRALEELDVESLYDDYGFANELLVRLNCHGMTVADVAIPAIYGDEESTIRYRSFVPKLSWLLLTNFLHRQRTQLVESGGWVTSLGYALGAVGLLAAVVAGLLAGLGAFAALVVAGLVSLAVGAYSDRTSGDALNSE</sequence>
<protein>
    <submittedName>
        <fullName evidence="3">Glycosyltransferase</fullName>
        <ecNumber evidence="3">2.4.-.-</ecNumber>
    </submittedName>
</protein>
<organism evidence="3 4">
    <name type="scientific">Halorussus caseinilyticus</name>
    <dbReference type="NCBI Taxonomy" id="3034025"/>
    <lineage>
        <taxon>Archaea</taxon>
        <taxon>Methanobacteriati</taxon>
        <taxon>Methanobacteriota</taxon>
        <taxon>Stenosarchaea group</taxon>
        <taxon>Halobacteria</taxon>
        <taxon>Halobacteriales</taxon>
        <taxon>Haladaptataceae</taxon>
        <taxon>Halorussus</taxon>
    </lineage>
</organism>
<accession>A0ABD5WPI6</accession>
<keyword evidence="3" id="KW-0328">Glycosyltransferase</keyword>
<gene>
    <name evidence="3" type="ORF">ACFQJ6_12315</name>
</gene>